<comment type="caution">
    <text evidence="1">The sequence shown here is derived from an EMBL/GenBank/DDBJ whole genome shotgun (WGS) entry which is preliminary data.</text>
</comment>
<organism evidence="1">
    <name type="scientific">marine sediment metagenome</name>
    <dbReference type="NCBI Taxonomy" id="412755"/>
    <lineage>
        <taxon>unclassified sequences</taxon>
        <taxon>metagenomes</taxon>
        <taxon>ecological metagenomes</taxon>
    </lineage>
</organism>
<feature type="non-terminal residue" evidence="1">
    <location>
        <position position="153"/>
    </location>
</feature>
<sequence length="153" mass="17988">MALKVPLKNPKPDFEEFKRVVKGEKGAERVHFVELFPDPEIVSSMADILEEKPARFSLSALLDSESLEEKKNFLRQWINWWYKMGYDYTTIIGQGISGLIFPGKSRKTKDTALISRKERTWVEEGKGMINSWEDFEKYPWPNPDKINYSLYEF</sequence>
<gene>
    <name evidence="1" type="ORF">S03H2_64799</name>
</gene>
<accession>X1KHI4</accession>
<dbReference type="EMBL" id="BARU01042130">
    <property type="protein sequence ID" value="GAH81523.1"/>
    <property type="molecule type" value="Genomic_DNA"/>
</dbReference>
<reference evidence="1" key="1">
    <citation type="journal article" date="2014" name="Front. Microbiol.">
        <title>High frequency of phylogenetically diverse reductive dehalogenase-homologous genes in deep subseafloor sedimentary metagenomes.</title>
        <authorList>
            <person name="Kawai M."/>
            <person name="Futagami T."/>
            <person name="Toyoda A."/>
            <person name="Takaki Y."/>
            <person name="Nishi S."/>
            <person name="Hori S."/>
            <person name="Arai W."/>
            <person name="Tsubouchi T."/>
            <person name="Morono Y."/>
            <person name="Uchiyama I."/>
            <person name="Ito T."/>
            <person name="Fujiyama A."/>
            <person name="Inagaki F."/>
            <person name="Takami H."/>
        </authorList>
    </citation>
    <scope>NUCLEOTIDE SEQUENCE</scope>
    <source>
        <strain evidence="1">Expedition CK06-06</strain>
    </source>
</reference>
<proteinExistence type="predicted"/>
<name>X1KHI4_9ZZZZ</name>
<dbReference type="AlphaFoldDB" id="X1KHI4"/>
<protein>
    <submittedName>
        <fullName evidence="1">Uncharacterized protein</fullName>
    </submittedName>
</protein>
<evidence type="ECO:0000313" key="1">
    <source>
        <dbReference type="EMBL" id="GAH81523.1"/>
    </source>
</evidence>